<name>A0A1G2BNX5_9BACT</name>
<comment type="catalytic activity">
    <reaction evidence="1 7">
        <text>dTDP-alpha-D-glucose = dTDP-4-dehydro-6-deoxy-alpha-D-glucose + H2O</text>
        <dbReference type="Rhea" id="RHEA:17221"/>
        <dbReference type="ChEBI" id="CHEBI:15377"/>
        <dbReference type="ChEBI" id="CHEBI:57477"/>
        <dbReference type="ChEBI" id="CHEBI:57649"/>
        <dbReference type="EC" id="4.2.1.46"/>
    </reaction>
</comment>
<dbReference type="GO" id="GO:0008460">
    <property type="term" value="F:dTDP-glucose 4,6-dehydratase activity"/>
    <property type="evidence" value="ECO:0007669"/>
    <property type="project" value="UniProtKB-EC"/>
</dbReference>
<comment type="cofactor">
    <cofactor evidence="2 7">
        <name>NAD(+)</name>
        <dbReference type="ChEBI" id="CHEBI:57540"/>
    </cofactor>
</comment>
<evidence type="ECO:0000256" key="2">
    <source>
        <dbReference type="ARBA" id="ARBA00001911"/>
    </source>
</evidence>
<dbReference type="Pfam" id="PF16363">
    <property type="entry name" value="GDP_Man_Dehyd"/>
    <property type="match status" value="1"/>
</dbReference>
<evidence type="ECO:0000256" key="1">
    <source>
        <dbReference type="ARBA" id="ARBA00001539"/>
    </source>
</evidence>
<keyword evidence="6 7" id="KW-0456">Lyase</keyword>
<dbReference type="PANTHER" id="PTHR43000">
    <property type="entry name" value="DTDP-D-GLUCOSE 4,6-DEHYDRATASE-RELATED"/>
    <property type="match status" value="1"/>
</dbReference>
<dbReference type="STRING" id="1798551.A3B30_03275"/>
<proteinExistence type="inferred from homology"/>
<evidence type="ECO:0000256" key="4">
    <source>
        <dbReference type="ARBA" id="ARBA00011990"/>
    </source>
</evidence>
<feature type="domain" description="NAD(P)-binding" evidence="8">
    <location>
        <begin position="4"/>
        <end position="304"/>
    </location>
</feature>
<dbReference type="AlphaFoldDB" id="A0A1G2BNX5"/>
<dbReference type="Gene3D" id="3.90.25.10">
    <property type="entry name" value="UDP-galactose 4-epimerase, domain 1"/>
    <property type="match status" value="1"/>
</dbReference>
<evidence type="ECO:0000256" key="3">
    <source>
        <dbReference type="ARBA" id="ARBA00008178"/>
    </source>
</evidence>
<comment type="caution">
    <text evidence="9">The sequence shown here is derived from an EMBL/GenBank/DDBJ whole genome shotgun (WGS) entry which is preliminary data.</text>
</comment>
<dbReference type="InterPro" id="IPR036291">
    <property type="entry name" value="NAD(P)-bd_dom_sf"/>
</dbReference>
<keyword evidence="5" id="KW-0520">NAD</keyword>
<dbReference type="InterPro" id="IPR005888">
    <property type="entry name" value="dTDP_Gluc_deHydtase"/>
</dbReference>
<dbReference type="CDD" id="cd05246">
    <property type="entry name" value="dTDP_GD_SDR_e"/>
    <property type="match status" value="1"/>
</dbReference>
<dbReference type="NCBIfam" id="TIGR01181">
    <property type="entry name" value="dTDP_gluc_dehyt"/>
    <property type="match status" value="1"/>
</dbReference>
<dbReference type="InterPro" id="IPR016040">
    <property type="entry name" value="NAD(P)-bd_dom"/>
</dbReference>
<comment type="similarity">
    <text evidence="3 7">Belongs to the NAD(P)-dependent epimerase/dehydratase family. dTDP-glucose dehydratase subfamily.</text>
</comment>
<dbReference type="Gene3D" id="3.40.50.720">
    <property type="entry name" value="NAD(P)-binding Rossmann-like Domain"/>
    <property type="match status" value="1"/>
</dbReference>
<evidence type="ECO:0000259" key="8">
    <source>
        <dbReference type="Pfam" id="PF16363"/>
    </source>
</evidence>
<sequence length="334" mass="37929">MKILITGGAGFMGSNFIRYLLQTHADYSVVNLDKLTYAGNTENLADVIGEYPDRYSFIRGDIAKSEDLSQAANGCDTIINFAAETHVDRSIMDPASFLNTDVIGAYTILEYVRTHPVKRFIQISTDEVYGSISDAEVTEDAPFRPNSPYSASKASGDLLCRAYSVTYKTPVLLTHGCNYYGPYQYPEKLIPLFITNLIEKKKIPLYGDGSNVREWIYADDFCRALDLVMLKGKAGEAYNIGTGYRISNKDLTMKILSLLNAPREMLQYVPDRPGHDARYALNSDKICALGWQPHLTFDAALKKTVDWYVRNEPWWRRLKSGEFLEYYKRQYKTL</sequence>
<evidence type="ECO:0000256" key="5">
    <source>
        <dbReference type="ARBA" id="ARBA00023027"/>
    </source>
</evidence>
<protein>
    <recommendedName>
        <fullName evidence="4 7">dTDP-glucose 4,6-dehydratase</fullName>
        <ecNumber evidence="4 7">4.2.1.46</ecNumber>
    </recommendedName>
</protein>
<accession>A0A1G2BNX5</accession>
<dbReference type="Proteomes" id="UP000178248">
    <property type="component" value="Unassembled WGS sequence"/>
</dbReference>
<reference evidence="9 10" key="1">
    <citation type="journal article" date="2016" name="Nat. Commun.">
        <title>Thousands of microbial genomes shed light on interconnected biogeochemical processes in an aquifer system.</title>
        <authorList>
            <person name="Anantharaman K."/>
            <person name="Brown C.T."/>
            <person name="Hug L.A."/>
            <person name="Sharon I."/>
            <person name="Castelle C.J."/>
            <person name="Probst A.J."/>
            <person name="Thomas B.C."/>
            <person name="Singh A."/>
            <person name="Wilkins M.J."/>
            <person name="Karaoz U."/>
            <person name="Brodie E.L."/>
            <person name="Williams K.H."/>
            <person name="Hubbard S.S."/>
            <person name="Banfield J.F."/>
        </authorList>
    </citation>
    <scope>NUCLEOTIDE SEQUENCE [LARGE SCALE GENOMIC DNA]</scope>
</reference>
<evidence type="ECO:0000313" key="10">
    <source>
        <dbReference type="Proteomes" id="UP000178248"/>
    </source>
</evidence>
<organism evidence="9 10">
    <name type="scientific">Candidatus Komeilibacteria bacterium RIFCSPLOWO2_01_FULL_52_15</name>
    <dbReference type="NCBI Taxonomy" id="1798551"/>
    <lineage>
        <taxon>Bacteria</taxon>
        <taxon>Candidatus Komeiliibacteriota</taxon>
    </lineage>
</organism>
<evidence type="ECO:0000256" key="7">
    <source>
        <dbReference type="RuleBase" id="RU004473"/>
    </source>
</evidence>
<evidence type="ECO:0000313" key="9">
    <source>
        <dbReference type="EMBL" id="OGY90778.1"/>
    </source>
</evidence>
<dbReference type="EC" id="4.2.1.46" evidence="4 7"/>
<evidence type="ECO:0000256" key="6">
    <source>
        <dbReference type="ARBA" id="ARBA00023239"/>
    </source>
</evidence>
<dbReference type="EMBL" id="MHKM01000034">
    <property type="protein sequence ID" value="OGY90778.1"/>
    <property type="molecule type" value="Genomic_DNA"/>
</dbReference>
<dbReference type="SUPFAM" id="SSF51735">
    <property type="entry name" value="NAD(P)-binding Rossmann-fold domains"/>
    <property type="match status" value="1"/>
</dbReference>
<dbReference type="GO" id="GO:0009225">
    <property type="term" value="P:nucleotide-sugar metabolic process"/>
    <property type="evidence" value="ECO:0007669"/>
    <property type="project" value="InterPro"/>
</dbReference>
<gene>
    <name evidence="9" type="ORF">A3B30_03275</name>
</gene>